<dbReference type="Pfam" id="PF06985">
    <property type="entry name" value="HET"/>
    <property type="match status" value="1"/>
</dbReference>
<dbReference type="Proteomes" id="UP001305414">
    <property type="component" value="Unassembled WGS sequence"/>
</dbReference>
<proteinExistence type="predicted"/>
<dbReference type="PANTHER" id="PTHR33112">
    <property type="entry name" value="DOMAIN PROTEIN, PUTATIVE-RELATED"/>
    <property type="match status" value="1"/>
</dbReference>
<accession>A0AAN7UMW4</accession>
<feature type="domain" description="Heterokaryon incompatibility" evidence="1">
    <location>
        <begin position="158"/>
        <end position="332"/>
    </location>
</feature>
<sequence length="611" mass="69453">MKPATYDSCQVCATLWELFTRDGYHVHIELPYLDGPPDEFCPGHDSFLQYMRKTLPGYVDNKLHFWKARPGEPVSLLPHPTIWFAICEPPEESQLPCYGRILDPDWIDVELIKGWMKDCITFHGDTCANPIGVPPVSPQWLIDTQEACIVPGKGIPDYVALSYRWGASNGLWGERGSLEIEALRKPGALAEAQIAQIIPPTMADALKLVEAIGERYLWVDAICIDQNDEAHLNQQFEIMGAIYASAKLTIVATDGDATSGIKGLKGISASRDLQQDIIPLFEHFKIVRTLACDFRNIPVSAGNSRKIEEDEHFLRYSEQGAEYFRRGWTHQEFHLSKRRLIFYRGQIFWMCTCVNWYEDWIQETTDCPKFQYRRGIGLQDSLLLKGIPILGNLSAVLADYNSREHSYPEDALPGIMGLLSILSRTFEGGFLCGLPESCFDAALMWRAGEHSTPTRRRMTLKKNSTALASLLPSWSWVGWHTPGLHMAEGENFRVTPFEACKTVPITQWFTHESPHSDSKRPIESTWFRFRKNMEISPASLPPGWVHRKERKRDGLPPNTVCSDVANKIGYDPRHIYCLEESLDYEFVSPTIFIHDGPLDAKDIVKTFELDL</sequence>
<evidence type="ECO:0000259" key="1">
    <source>
        <dbReference type="Pfam" id="PF06985"/>
    </source>
</evidence>
<evidence type="ECO:0000313" key="2">
    <source>
        <dbReference type="EMBL" id="KAK5635760.1"/>
    </source>
</evidence>
<name>A0AAN7UMW4_9PEZI</name>
<evidence type="ECO:0000313" key="3">
    <source>
        <dbReference type="Proteomes" id="UP001305414"/>
    </source>
</evidence>
<dbReference type="InterPro" id="IPR010730">
    <property type="entry name" value="HET"/>
</dbReference>
<organism evidence="2 3">
    <name type="scientific">Xylaria bambusicola</name>
    <dbReference type="NCBI Taxonomy" id="326684"/>
    <lineage>
        <taxon>Eukaryota</taxon>
        <taxon>Fungi</taxon>
        <taxon>Dikarya</taxon>
        <taxon>Ascomycota</taxon>
        <taxon>Pezizomycotina</taxon>
        <taxon>Sordariomycetes</taxon>
        <taxon>Xylariomycetidae</taxon>
        <taxon>Xylariales</taxon>
        <taxon>Xylariaceae</taxon>
        <taxon>Xylaria</taxon>
    </lineage>
</organism>
<gene>
    <name evidence="2" type="ORF">RRF57_011472</name>
</gene>
<keyword evidence="3" id="KW-1185">Reference proteome</keyword>
<comment type="caution">
    <text evidence="2">The sequence shown here is derived from an EMBL/GenBank/DDBJ whole genome shotgun (WGS) entry which is preliminary data.</text>
</comment>
<dbReference type="PANTHER" id="PTHR33112:SF12">
    <property type="entry name" value="HETEROKARYON INCOMPATIBILITY DOMAIN-CONTAINING PROTEIN"/>
    <property type="match status" value="1"/>
</dbReference>
<dbReference type="EMBL" id="JAWHQM010000057">
    <property type="protein sequence ID" value="KAK5635760.1"/>
    <property type="molecule type" value="Genomic_DNA"/>
</dbReference>
<dbReference type="AlphaFoldDB" id="A0AAN7UMW4"/>
<protein>
    <recommendedName>
        <fullName evidence="1">Heterokaryon incompatibility domain-containing protein</fullName>
    </recommendedName>
</protein>
<reference evidence="2 3" key="1">
    <citation type="submission" date="2023-10" db="EMBL/GenBank/DDBJ databases">
        <title>Draft genome sequence of Xylaria bambusicola isolate GMP-LS, the root and basal stem rot pathogen of sugarcane in Indonesia.</title>
        <authorList>
            <person name="Selvaraj P."/>
            <person name="Muralishankar V."/>
            <person name="Muruganantham S."/>
            <person name="Sp S."/>
            <person name="Haryani S."/>
            <person name="Lau K.J.X."/>
            <person name="Naqvi N.I."/>
        </authorList>
    </citation>
    <scope>NUCLEOTIDE SEQUENCE [LARGE SCALE GENOMIC DNA]</scope>
    <source>
        <strain evidence="2">GMP-LS</strain>
    </source>
</reference>